<dbReference type="InParanoid" id="M4C5J9"/>
<dbReference type="Proteomes" id="UP000011713">
    <property type="component" value="Unassembled WGS sequence"/>
</dbReference>
<dbReference type="HOGENOM" id="CLU_1664066_0_0_1"/>
<reference evidence="3" key="1">
    <citation type="journal article" date="2010" name="Science">
        <title>Signatures of adaptation to obligate biotrophy in the Hyaloperonospora arabidopsidis genome.</title>
        <authorList>
            <person name="Baxter L."/>
            <person name="Tripathy S."/>
            <person name="Ishaque N."/>
            <person name="Boot N."/>
            <person name="Cabral A."/>
            <person name="Kemen E."/>
            <person name="Thines M."/>
            <person name="Ah-Fong A."/>
            <person name="Anderson R."/>
            <person name="Badejoko W."/>
            <person name="Bittner-Eddy P."/>
            <person name="Boore J.L."/>
            <person name="Chibucos M.C."/>
            <person name="Coates M."/>
            <person name="Dehal P."/>
            <person name="Delehaunty K."/>
            <person name="Dong S."/>
            <person name="Downton P."/>
            <person name="Dumas B."/>
            <person name="Fabro G."/>
            <person name="Fronick C."/>
            <person name="Fuerstenberg S.I."/>
            <person name="Fulton L."/>
            <person name="Gaulin E."/>
            <person name="Govers F."/>
            <person name="Hughes L."/>
            <person name="Humphray S."/>
            <person name="Jiang R.H."/>
            <person name="Judelson H."/>
            <person name="Kamoun S."/>
            <person name="Kyung K."/>
            <person name="Meijer H."/>
            <person name="Minx P."/>
            <person name="Morris P."/>
            <person name="Nelson J."/>
            <person name="Phuntumart V."/>
            <person name="Qutob D."/>
            <person name="Rehmany A."/>
            <person name="Rougon-Cardoso A."/>
            <person name="Ryden P."/>
            <person name="Torto-Alalibo T."/>
            <person name="Studholme D."/>
            <person name="Wang Y."/>
            <person name="Win J."/>
            <person name="Wood J."/>
            <person name="Clifton S.W."/>
            <person name="Rogers J."/>
            <person name="Van den Ackerveken G."/>
            <person name="Jones J.D."/>
            <person name="McDowell J.M."/>
            <person name="Beynon J."/>
            <person name="Tyler B.M."/>
        </authorList>
    </citation>
    <scope>NUCLEOTIDE SEQUENCE [LARGE SCALE GENOMIC DNA]</scope>
    <source>
        <strain evidence="3">Emoy2</strain>
    </source>
</reference>
<organism evidence="2 3">
    <name type="scientific">Hyaloperonospora arabidopsidis (strain Emoy2)</name>
    <name type="common">Downy mildew agent</name>
    <name type="synonym">Peronospora arabidopsidis</name>
    <dbReference type="NCBI Taxonomy" id="559515"/>
    <lineage>
        <taxon>Eukaryota</taxon>
        <taxon>Sar</taxon>
        <taxon>Stramenopiles</taxon>
        <taxon>Oomycota</taxon>
        <taxon>Peronosporomycetes</taxon>
        <taxon>Peronosporales</taxon>
        <taxon>Peronosporaceae</taxon>
        <taxon>Hyaloperonospora</taxon>
    </lineage>
</organism>
<keyword evidence="3" id="KW-1185">Reference proteome</keyword>
<name>M4C5J9_HYAAE</name>
<feature type="transmembrane region" description="Helical" evidence="1">
    <location>
        <begin position="121"/>
        <end position="147"/>
    </location>
</feature>
<evidence type="ECO:0000256" key="1">
    <source>
        <dbReference type="SAM" id="Phobius"/>
    </source>
</evidence>
<evidence type="ECO:0000313" key="2">
    <source>
        <dbReference type="EnsemblProtists" id="HpaP814375"/>
    </source>
</evidence>
<reference evidence="2" key="2">
    <citation type="submission" date="2015-06" db="UniProtKB">
        <authorList>
            <consortium name="EnsemblProtists"/>
        </authorList>
    </citation>
    <scope>IDENTIFICATION</scope>
    <source>
        <strain evidence="2">Emoy2</strain>
    </source>
</reference>
<keyword evidence="1" id="KW-1133">Transmembrane helix</keyword>
<sequence length="159" mass="17791">MVRIWTKRLTSAARCCPRWFYCTCVSHSCHVFGPSCRETLFGGCDAPYCREKVETSVSVCCGNFQYTNDLVLVTKKPNRKIIPQYGDKRSCGWQSEMRRLLLQPGLNVARRGASGGAEMRIGIVALLSVLSLSLARAYVLTCFFIGIDMLAALQMSRHI</sequence>
<keyword evidence="1" id="KW-0812">Transmembrane</keyword>
<proteinExistence type="predicted"/>
<protein>
    <submittedName>
        <fullName evidence="2">Uncharacterized protein</fullName>
    </submittedName>
</protein>
<evidence type="ECO:0000313" key="3">
    <source>
        <dbReference type="Proteomes" id="UP000011713"/>
    </source>
</evidence>
<accession>M4C5J9</accession>
<dbReference type="EMBL" id="ABWE02004066">
    <property type="status" value="NOT_ANNOTATED_CDS"/>
    <property type="molecule type" value="Genomic_DNA"/>
</dbReference>
<keyword evidence="1" id="KW-0472">Membrane</keyword>
<dbReference type="EnsemblProtists" id="HpaT814375">
    <property type="protein sequence ID" value="HpaP814375"/>
    <property type="gene ID" value="HpaG814375"/>
</dbReference>
<dbReference type="VEuPathDB" id="FungiDB:HpaG814375"/>
<dbReference type="AlphaFoldDB" id="M4C5J9"/>